<dbReference type="PANTHER" id="PTHR46534">
    <property type="entry name" value="IGGFC_BINDING DOMAIN-CONTAINING PROTEIN"/>
    <property type="match status" value="1"/>
</dbReference>
<organism evidence="3 4">
    <name type="scientific">Liparis tanakae</name>
    <name type="common">Tanaka's snailfish</name>
    <dbReference type="NCBI Taxonomy" id="230148"/>
    <lineage>
        <taxon>Eukaryota</taxon>
        <taxon>Metazoa</taxon>
        <taxon>Chordata</taxon>
        <taxon>Craniata</taxon>
        <taxon>Vertebrata</taxon>
        <taxon>Euteleostomi</taxon>
        <taxon>Actinopterygii</taxon>
        <taxon>Neopterygii</taxon>
        <taxon>Teleostei</taxon>
        <taxon>Neoteleostei</taxon>
        <taxon>Acanthomorphata</taxon>
        <taxon>Eupercaria</taxon>
        <taxon>Perciformes</taxon>
        <taxon>Cottioidei</taxon>
        <taxon>Cottales</taxon>
        <taxon>Liparidae</taxon>
        <taxon>Liparis</taxon>
    </lineage>
</organism>
<accession>A0A4Z2ESK1</accession>
<evidence type="ECO:0000259" key="2">
    <source>
        <dbReference type="PROSITE" id="PS50041"/>
    </source>
</evidence>
<dbReference type="Pfam" id="PF00059">
    <property type="entry name" value="Lectin_C"/>
    <property type="match status" value="1"/>
</dbReference>
<dbReference type="EMBL" id="SRLO01003123">
    <property type="protein sequence ID" value="TNN31825.1"/>
    <property type="molecule type" value="Genomic_DNA"/>
</dbReference>
<feature type="signal peptide" evidence="1">
    <location>
        <begin position="1"/>
        <end position="22"/>
    </location>
</feature>
<protein>
    <submittedName>
        <fullName evidence="3">C-type lectin lectoxin-Phi1</fullName>
    </submittedName>
</protein>
<evidence type="ECO:0000313" key="4">
    <source>
        <dbReference type="Proteomes" id="UP000314294"/>
    </source>
</evidence>
<evidence type="ECO:0000313" key="3">
    <source>
        <dbReference type="EMBL" id="TNN31825.1"/>
    </source>
</evidence>
<dbReference type="InterPro" id="IPR016186">
    <property type="entry name" value="C-type_lectin-like/link_sf"/>
</dbReference>
<dbReference type="PANTHER" id="PTHR46534:SF1">
    <property type="entry name" value="IGGFC-BINDING PROTEIN N-TERMINAL DOMAIN-CONTAINING PROTEIN"/>
    <property type="match status" value="1"/>
</dbReference>
<dbReference type="InterPro" id="IPR016187">
    <property type="entry name" value="CTDL_fold"/>
</dbReference>
<dbReference type="OrthoDB" id="7357196at2759"/>
<feature type="chain" id="PRO_5021382583" evidence="1">
    <location>
        <begin position="23"/>
        <end position="520"/>
    </location>
</feature>
<dbReference type="InterPro" id="IPR035234">
    <property type="entry name" value="IgGFc-bd_N"/>
</dbReference>
<evidence type="ECO:0000256" key="1">
    <source>
        <dbReference type="SAM" id="SignalP"/>
    </source>
</evidence>
<dbReference type="AlphaFoldDB" id="A0A4Z2ESK1"/>
<sequence length="520" mass="55575">MSPVVLVLVLVLVLLPAEGSGAAEPETSTGLSFVVAFPENVAHYHPAAPQNRLQLTALFNDTEVTITPSIFQDATLQLQEGESKEHPVDARMEARWWALTQGSSDRVLQVRSNKPIAVLAVSEKLDSVQTAVVLPTEKLAKDYRVPPVPEIPGTTRPAEAVTAAVTERAPFRLLVVNGAQSNVVRLTGGAAQSIRLASNELVQILLEDSAAPRSVSADQPVAVLFGHTCAMRSDCACGQLYAALAPAEDAALKFYIPPALANGTEAFVLLSEAGGTTAKAFDPTSPLVEAAGAAIFYRQGLLLPLIAESDFAACYVVHSVAAAQSSVLVVVNKTFTDGLHVGGAPVPGSWQELPGTDYAAATVELAEGRSFVWHAASKMAVYFMGRKNRSWFGNPAAVVHVGAAASGWKESLQYCKDRQMALLSFPEARHHAQISRKLLRAGAEGELWLGLRRSALSGDWYWLSGAPQADTNWEDGEPGTVHHGQCAAMSRERRFSWSDRSCCEDAKPVCYTPPTLLNTA</sequence>
<comment type="caution">
    <text evidence="3">The sequence shown here is derived from an EMBL/GenBank/DDBJ whole genome shotgun (WGS) entry which is preliminary data.</text>
</comment>
<proteinExistence type="predicted"/>
<gene>
    <name evidence="3" type="primary">LECM1_0</name>
    <name evidence="3" type="ORF">EYF80_058018</name>
</gene>
<keyword evidence="4" id="KW-1185">Reference proteome</keyword>
<feature type="domain" description="C-type lectin" evidence="2">
    <location>
        <begin position="408"/>
        <end position="511"/>
    </location>
</feature>
<dbReference type="CDD" id="cd00037">
    <property type="entry name" value="CLECT"/>
    <property type="match status" value="1"/>
</dbReference>
<reference evidence="3 4" key="1">
    <citation type="submission" date="2019-03" db="EMBL/GenBank/DDBJ databases">
        <title>First draft genome of Liparis tanakae, snailfish: a comprehensive survey of snailfish specific genes.</title>
        <authorList>
            <person name="Kim W."/>
            <person name="Song I."/>
            <person name="Jeong J.-H."/>
            <person name="Kim D."/>
            <person name="Kim S."/>
            <person name="Ryu S."/>
            <person name="Song J.Y."/>
            <person name="Lee S.K."/>
        </authorList>
    </citation>
    <scope>NUCLEOTIDE SEQUENCE [LARGE SCALE GENOMIC DNA]</scope>
    <source>
        <tissue evidence="3">Muscle</tissue>
    </source>
</reference>
<dbReference type="Gene3D" id="3.10.100.10">
    <property type="entry name" value="Mannose-Binding Protein A, subunit A"/>
    <property type="match status" value="1"/>
</dbReference>
<dbReference type="SMART" id="SM00034">
    <property type="entry name" value="CLECT"/>
    <property type="match status" value="1"/>
</dbReference>
<dbReference type="Pfam" id="PF17517">
    <property type="entry name" value="IgGFc_binding"/>
    <property type="match status" value="1"/>
</dbReference>
<dbReference type="InterPro" id="IPR001304">
    <property type="entry name" value="C-type_lectin-like"/>
</dbReference>
<keyword evidence="3" id="KW-0430">Lectin</keyword>
<dbReference type="GO" id="GO:0030246">
    <property type="term" value="F:carbohydrate binding"/>
    <property type="evidence" value="ECO:0007669"/>
    <property type="project" value="UniProtKB-KW"/>
</dbReference>
<name>A0A4Z2ESK1_9TELE</name>
<dbReference type="Proteomes" id="UP000314294">
    <property type="component" value="Unassembled WGS sequence"/>
</dbReference>
<keyword evidence="1" id="KW-0732">Signal</keyword>
<dbReference type="PROSITE" id="PS50041">
    <property type="entry name" value="C_TYPE_LECTIN_2"/>
    <property type="match status" value="1"/>
</dbReference>
<dbReference type="SUPFAM" id="SSF56436">
    <property type="entry name" value="C-type lectin-like"/>
    <property type="match status" value="1"/>
</dbReference>